<dbReference type="Proteomes" id="UP000006633">
    <property type="component" value="Chromosome"/>
</dbReference>
<proteinExistence type="predicted"/>
<accession>D7A1C1</accession>
<evidence type="ECO:0000256" key="2">
    <source>
        <dbReference type="SAM" id="Phobius"/>
    </source>
</evidence>
<gene>
    <name evidence="3" type="ordered locus">Snov_2183</name>
</gene>
<dbReference type="STRING" id="639283.Snov_2183"/>
<dbReference type="AlphaFoldDB" id="D7A1C1"/>
<keyword evidence="4" id="KW-1185">Reference proteome</keyword>
<feature type="transmembrane region" description="Helical" evidence="2">
    <location>
        <begin position="28"/>
        <end position="47"/>
    </location>
</feature>
<dbReference type="KEGG" id="sno:Snov_2183"/>
<dbReference type="RefSeq" id="WP_013166983.1">
    <property type="nucleotide sequence ID" value="NC_014217.1"/>
</dbReference>
<sequence length="83" mass="9018">MLETLFVIGFVLLPLALAVVMILYRARFVVLGLAGVVAFLVVIWMVLKASDIVERSFDPRVPAQSMPGNCDTPGQGAPEDCRL</sequence>
<evidence type="ECO:0000313" key="3">
    <source>
        <dbReference type="EMBL" id="ADH89479.1"/>
    </source>
</evidence>
<keyword evidence="2" id="KW-0472">Membrane</keyword>
<dbReference type="OrthoDB" id="9889350at2"/>
<feature type="region of interest" description="Disordered" evidence="1">
    <location>
        <begin position="64"/>
        <end position="83"/>
    </location>
</feature>
<protein>
    <submittedName>
        <fullName evidence="3">Uncharacterized protein</fullName>
    </submittedName>
</protein>
<keyword evidence="2" id="KW-0812">Transmembrane</keyword>
<keyword evidence="2" id="KW-1133">Transmembrane helix</keyword>
<reference evidence="3 4" key="1">
    <citation type="journal article" date="2012" name="Stand. Genomic Sci.">
        <title>Complete genome sequence of the facultatively chemolithoautotrophic and methylotrophic alpha Proteobacterium Starkeya novella type strain (ATCC 8093(T)).</title>
        <authorList>
            <person name="Kappler U."/>
            <person name="Davenport K."/>
            <person name="Beatson S."/>
            <person name="Lucas S."/>
            <person name="Lapidus A."/>
            <person name="Copeland A."/>
            <person name="Berry K.W."/>
            <person name="Glavina Del Rio T."/>
            <person name="Hammon N."/>
            <person name="Dalin E."/>
            <person name="Tice H."/>
            <person name="Pitluck S."/>
            <person name="Richardson P."/>
            <person name="Bruce D."/>
            <person name="Goodwin L.A."/>
            <person name="Han C."/>
            <person name="Tapia R."/>
            <person name="Detter J.C."/>
            <person name="Chang Y.J."/>
            <person name="Jeffries C.D."/>
            <person name="Land M."/>
            <person name="Hauser L."/>
            <person name="Kyrpides N.C."/>
            <person name="Goker M."/>
            <person name="Ivanova N."/>
            <person name="Klenk H.P."/>
            <person name="Woyke T."/>
        </authorList>
    </citation>
    <scope>NUCLEOTIDE SEQUENCE [LARGE SCALE GENOMIC DNA]</scope>
    <source>
        <strain evidence="4">ATCC 8093 / DSM 506 / JCM 20403 / CCM 1077 / IAM 12100 / NBRC 12443 / NCIMB 10456</strain>
    </source>
</reference>
<name>D7A1C1_ANCN5</name>
<dbReference type="HOGENOM" id="CLU_2540945_0_0_5"/>
<evidence type="ECO:0000313" key="4">
    <source>
        <dbReference type="Proteomes" id="UP000006633"/>
    </source>
</evidence>
<dbReference type="EMBL" id="CP002026">
    <property type="protein sequence ID" value="ADH89479.1"/>
    <property type="molecule type" value="Genomic_DNA"/>
</dbReference>
<evidence type="ECO:0000256" key="1">
    <source>
        <dbReference type="SAM" id="MobiDB-lite"/>
    </source>
</evidence>
<organism evidence="3 4">
    <name type="scientific">Ancylobacter novellus (strain ATCC 8093 / DSM 506 / JCM 20403 / CCM 1077 / IAM 12100 / NBRC 12443 / NCIMB 10456)</name>
    <name type="common">Starkeya novella</name>
    <dbReference type="NCBI Taxonomy" id="639283"/>
    <lineage>
        <taxon>Bacteria</taxon>
        <taxon>Pseudomonadati</taxon>
        <taxon>Pseudomonadota</taxon>
        <taxon>Alphaproteobacteria</taxon>
        <taxon>Hyphomicrobiales</taxon>
        <taxon>Xanthobacteraceae</taxon>
        <taxon>Ancylobacter</taxon>
    </lineage>
</organism>